<dbReference type="Gene3D" id="3.40.50.300">
    <property type="entry name" value="P-loop containing nucleotide triphosphate hydrolases"/>
    <property type="match status" value="2"/>
</dbReference>
<comment type="subunit">
    <text evidence="15">Heterotrimer of RecB, RecC and RecD. All subunits contribute to DNA-binding. Interacts with RecA.</text>
</comment>
<evidence type="ECO:0000256" key="2">
    <source>
        <dbReference type="ARBA" id="ARBA00022723"/>
    </source>
</evidence>
<dbReference type="AlphaFoldDB" id="A0A3N0UYF5"/>
<dbReference type="InterPro" id="IPR000212">
    <property type="entry name" value="DNA_helicase_UvrD/REP"/>
</dbReference>
<reference evidence="19 20" key="1">
    <citation type="submission" date="2018-10" db="EMBL/GenBank/DDBJ databases">
        <authorList>
            <person name="Chen W.-M."/>
        </authorList>
    </citation>
    <scope>NUCLEOTIDE SEQUENCE [LARGE SCALE GENOMIC DNA]</scope>
    <source>
        <strain evidence="19 20">H-5</strain>
    </source>
</reference>
<evidence type="ECO:0000256" key="12">
    <source>
        <dbReference type="ARBA" id="ARBA00023235"/>
    </source>
</evidence>
<keyword evidence="20" id="KW-1185">Reference proteome</keyword>
<comment type="domain">
    <text evidence="15">The C-terminal domain has nuclease activity and interacts with RecD. It interacts with RecA, facilitating its loading onto ssDNA.</text>
</comment>
<dbReference type="Gene3D" id="3.90.320.10">
    <property type="match status" value="1"/>
</dbReference>
<dbReference type="NCBIfam" id="TIGR00609">
    <property type="entry name" value="recB"/>
    <property type="match status" value="1"/>
</dbReference>
<accession>A0A3N0UYF5</accession>
<comment type="function">
    <text evidence="15">A helicase/nuclease that prepares dsDNA breaks (DSB) for recombinational DNA repair. Binds to DSBs and unwinds DNA via a highly rapid and processive ATP-dependent bidirectional helicase activity. Unwinds dsDNA until it encounters a Chi (crossover hotspot instigator) sequence from the 3' direction. Cuts ssDNA a few nucleotides 3' to the Chi site. The properties and activities of the enzyme are changed at Chi. The Chi-altered holoenzyme produces a long 3'-ssDNA overhang and facilitates RecA-binding to the ssDNA for homologous DNA recombination and repair. Holoenzyme degrades any linearized DNA that is unable to undergo homologous recombination. In the holoenzyme this subunit contributes ATPase, 3'-5' helicase, exonuclease activity and loads RecA onto ssDNA.</text>
</comment>
<keyword evidence="12 15" id="KW-0413">Isomerase</keyword>
<evidence type="ECO:0000313" key="20">
    <source>
        <dbReference type="Proteomes" id="UP000275137"/>
    </source>
</evidence>
<keyword evidence="5 15" id="KW-0378">Hydrolase</keyword>
<feature type="region of interest" description="DNA-binding and helicase activity, interacts with RecC" evidence="15">
    <location>
        <begin position="1"/>
        <end position="878"/>
    </location>
</feature>
<dbReference type="CDD" id="cd22352">
    <property type="entry name" value="RecB_C-like"/>
    <property type="match status" value="1"/>
</dbReference>
<feature type="domain" description="UvrD-like helicase C-terminal" evidence="18">
    <location>
        <begin position="498"/>
        <end position="774"/>
    </location>
</feature>
<sequence length="1229" mass="138558">MTPILDPLTLPLTGSHLIEASAGTGKTYTIALLYLRLILGHRDQYAFSGGALTPPQILVVTFTEAATKELRDRIRARLSEAARHFRDQVTGDPDPVLNQIRNEYAAPEWPACAHALEIAAEWMDEAAVSTIHAWCNRMLREHAFDSLSLFNQNLVTNQGDLLKEVVQDYWREFYYPLSTEHYVMASKHWASPQELLKIVRNLIGFVDQLPEVGEFSTYIHQFNKEKQAQLAIMKQGWDVWPDELQSLFEQARLSKQCKANLIQERWYSAWLHSLKAWASSTSDHLELNASAWHRLTPQGIREAWIGEPPDHPAFTAFAALKAAQDALPDPTPGLLSHAAKWISLRFQQIQGRRSELGFDDLIARLDEALHGPNAERLAKLVRSQFPVALIDEFQDTDPMQFRIFDRIYQTAQQRRDCALVLIGDPKQAIYAFRGADIYTYLTARSAVGTHLYTLGTNYRSTQAMVSASNQLFSLAESLPSSKGTFLFRTPEQNPVPFQAVQAHGRKDTFEVEGQPPKALQLLYCPTSTKAYSKEAYQIEIAQLCAAQIVHWLQLGQAGRAGFRVSSGDLIALTPADITVLVNDRHEAGQVRSALQRLGVRSVYLSDRDSVFDSPAAAEILSWLEACAHPENTRLIRSALASPSLHLSYQVLDALNTNEQLLEERILQFKHYHSVWQQSGVLPMLRRLMNDFECSAYLLEQRHDAEHGSERTLTDLLHIAELLQQASVHLEGERALIRYLTEQCAAPDGSNEEQRLRLESDAHLLKVITIHKSKGLEFPLVFAPYLSLCKPVKIDNKSYRLVKWHNDAGELQVSMQLDEEIQARAEVDRLGEDIRKTYVAMTRAQHFTWVALGDVSKCHPNALDHLVGAQISGDNVSYADSITRLASNAPDIGVYTHDPATDQTSSMAAYRSNDAIPDVTGARVVQRRINEQWWISSYSSLRYAESKPDAMSPVNDTPQLDNLLEMASEATTSPSMAPATSSAFHRFPKGAEAGTFLHSLLEWAAHVGFSTATSDATGLQAAIERHSPVLHWLSWRDTLQRWIHAILLTPLPCSTKGISSVRLCDLQVYQAEMEFWFEVNSVDLPELDRLVMQYSLPHRPRAALESRQINGMLKGFIDLVFEHEGRYYVADYKSNWLGVDEQAYSESALGDAILAHRYELQYVIYLFALHRHLKARLKDYDYDQHIGGAVYLFLRGVASSSHGVHFERPPLALMHAMDTLFCKEEQHAAS</sequence>
<feature type="domain" description="UvrD-like helicase ATP-binding" evidence="17">
    <location>
        <begin position="1"/>
        <end position="461"/>
    </location>
</feature>
<dbReference type="EMBL" id="RJVP01000005">
    <property type="protein sequence ID" value="ROH85412.1"/>
    <property type="molecule type" value="Genomic_DNA"/>
</dbReference>
<name>A0A3N0UYF5_9PROT</name>
<evidence type="ECO:0000256" key="4">
    <source>
        <dbReference type="ARBA" id="ARBA00022763"/>
    </source>
</evidence>
<comment type="caution">
    <text evidence="19">The sequence shown here is derived from an EMBL/GenBank/DDBJ whole genome shotgun (WGS) entry which is preliminary data.</text>
</comment>
<evidence type="ECO:0000256" key="15">
    <source>
        <dbReference type="HAMAP-Rule" id="MF_01485"/>
    </source>
</evidence>
<comment type="domain">
    <text evidence="15">The N-terminal DNA-binding domain is a ssDNA-dependent ATPase and has ATP-dependent 3'-5' helicase function. This domain interacts with RecC.</text>
</comment>
<feature type="active site" description="For nuclease activity" evidence="15">
    <location>
        <position position="1130"/>
    </location>
</feature>
<dbReference type="Pfam" id="PF13361">
    <property type="entry name" value="UvrD_C"/>
    <property type="match status" value="1"/>
</dbReference>
<evidence type="ECO:0000256" key="14">
    <source>
        <dbReference type="ARBA" id="ARBA00048988"/>
    </source>
</evidence>
<evidence type="ECO:0000256" key="13">
    <source>
        <dbReference type="ARBA" id="ARBA00034617"/>
    </source>
</evidence>
<dbReference type="Pfam" id="PF00580">
    <property type="entry name" value="UvrD-helicase"/>
    <property type="match status" value="1"/>
</dbReference>
<evidence type="ECO:0000256" key="7">
    <source>
        <dbReference type="ARBA" id="ARBA00022839"/>
    </source>
</evidence>
<dbReference type="SUPFAM" id="SSF52540">
    <property type="entry name" value="P-loop containing nucleoside triphosphate hydrolases"/>
    <property type="match status" value="1"/>
</dbReference>
<dbReference type="GO" id="GO:0043138">
    <property type="term" value="F:3'-5' DNA helicase activity"/>
    <property type="evidence" value="ECO:0007669"/>
    <property type="project" value="UniProtKB-UniRule"/>
</dbReference>
<dbReference type="Pfam" id="PF12705">
    <property type="entry name" value="PDDEXK_1"/>
    <property type="match status" value="1"/>
</dbReference>
<dbReference type="EC" id="3.1.11.5" evidence="15"/>
<dbReference type="SUPFAM" id="SSF52980">
    <property type="entry name" value="Restriction endonuclease-like"/>
    <property type="match status" value="1"/>
</dbReference>
<keyword evidence="10 15" id="KW-0238">DNA-binding</keyword>
<dbReference type="GO" id="GO:0016887">
    <property type="term" value="F:ATP hydrolysis activity"/>
    <property type="evidence" value="ECO:0007669"/>
    <property type="project" value="RHEA"/>
</dbReference>
<dbReference type="RefSeq" id="WP_123237732.1">
    <property type="nucleotide sequence ID" value="NZ_RJVP01000005.1"/>
</dbReference>
<comment type="catalytic activity">
    <reaction evidence="14 15">
        <text>ATP + H2O = ADP + phosphate + H(+)</text>
        <dbReference type="Rhea" id="RHEA:13065"/>
        <dbReference type="ChEBI" id="CHEBI:15377"/>
        <dbReference type="ChEBI" id="CHEBI:15378"/>
        <dbReference type="ChEBI" id="CHEBI:30616"/>
        <dbReference type="ChEBI" id="CHEBI:43474"/>
        <dbReference type="ChEBI" id="CHEBI:456216"/>
        <dbReference type="EC" id="5.6.2.4"/>
    </reaction>
</comment>
<dbReference type="GO" id="GO:0000287">
    <property type="term" value="F:magnesium ion binding"/>
    <property type="evidence" value="ECO:0007669"/>
    <property type="project" value="UniProtKB-UniRule"/>
</dbReference>
<keyword evidence="3 15" id="KW-0547">Nucleotide-binding</keyword>
<keyword evidence="11 15" id="KW-0234">DNA repair</keyword>
<evidence type="ECO:0000256" key="8">
    <source>
        <dbReference type="ARBA" id="ARBA00022840"/>
    </source>
</evidence>
<evidence type="ECO:0000256" key="1">
    <source>
        <dbReference type="ARBA" id="ARBA00022722"/>
    </source>
</evidence>
<dbReference type="InterPro" id="IPR014016">
    <property type="entry name" value="UvrD-like_ATP-bd"/>
</dbReference>
<dbReference type="PROSITE" id="PS51217">
    <property type="entry name" value="UVRD_HELICASE_CTER"/>
    <property type="match status" value="1"/>
</dbReference>
<protein>
    <recommendedName>
        <fullName evidence="15">RecBCD enzyme subunit RecB</fullName>
        <ecNumber evidence="15">3.1.11.5</ecNumber>
        <ecNumber evidence="15">5.6.2.4</ecNumber>
    </recommendedName>
    <alternativeName>
        <fullName evidence="15">DNA 3'-5' helicase subunit RecB</fullName>
    </alternativeName>
    <alternativeName>
        <fullName evidence="15">Exonuclease V subunit RecB</fullName>
        <shortName evidence="15">ExoV subunit RecB</shortName>
    </alternativeName>
    <alternativeName>
        <fullName evidence="15">Helicase/nuclease RecBCD subunit RecB</fullName>
    </alternativeName>
</protein>
<dbReference type="GO" id="GO:0008854">
    <property type="term" value="F:exodeoxyribonuclease V activity"/>
    <property type="evidence" value="ECO:0007669"/>
    <property type="project" value="UniProtKB-EC"/>
</dbReference>
<comment type="miscellaneous">
    <text evidence="15">In the RecBCD complex, RecB has a slow 3'-5' helicase, an exonuclease activity and loads RecA onto ssDNA, RecD has a fast 5'-3' helicase activity, while RecC stimulates the ATPase and processivity of the RecB helicase and contributes to recognition of the Chi site.</text>
</comment>
<dbReference type="InterPro" id="IPR038726">
    <property type="entry name" value="PDDEXK_AddAB-type"/>
</dbReference>
<comment type="catalytic activity">
    <reaction evidence="13 15">
        <text>Couples ATP hydrolysis with the unwinding of duplex DNA by translocating in the 3'-5' direction.</text>
        <dbReference type="EC" id="5.6.2.4"/>
    </reaction>
</comment>
<keyword evidence="9 15" id="KW-0460">Magnesium</keyword>
<dbReference type="Gene3D" id="1.10.3170.10">
    <property type="entry name" value="Recbcd, chain B, domain 2"/>
    <property type="match status" value="1"/>
</dbReference>
<dbReference type="PANTHER" id="PTHR11070">
    <property type="entry name" value="UVRD / RECB / PCRA DNA HELICASE FAMILY MEMBER"/>
    <property type="match status" value="1"/>
</dbReference>
<keyword evidence="6 15" id="KW-0347">Helicase</keyword>
<dbReference type="PROSITE" id="PS51198">
    <property type="entry name" value="UVRD_HELICASE_ATP_BIND"/>
    <property type="match status" value="1"/>
</dbReference>
<feature type="region of interest" description="Nuclease activity, interacts with RecD and RecA" evidence="15">
    <location>
        <begin position="931"/>
        <end position="1229"/>
    </location>
</feature>
<dbReference type="InterPro" id="IPR027417">
    <property type="entry name" value="P-loop_NTPase"/>
</dbReference>
<feature type="binding site" evidence="15">
    <location>
        <position position="997"/>
    </location>
    <ligand>
        <name>Mg(2+)</name>
        <dbReference type="ChEBI" id="CHEBI:18420"/>
    </ligand>
</feature>
<evidence type="ECO:0000256" key="3">
    <source>
        <dbReference type="ARBA" id="ARBA00022741"/>
    </source>
</evidence>
<evidence type="ECO:0000313" key="19">
    <source>
        <dbReference type="EMBL" id="ROH85412.1"/>
    </source>
</evidence>
<dbReference type="GO" id="GO:0000724">
    <property type="term" value="P:double-strand break repair via homologous recombination"/>
    <property type="evidence" value="ECO:0007669"/>
    <property type="project" value="UniProtKB-UniRule"/>
</dbReference>
<keyword evidence="4 15" id="KW-0227">DNA damage</keyword>
<evidence type="ECO:0000259" key="17">
    <source>
        <dbReference type="PROSITE" id="PS51198"/>
    </source>
</evidence>
<dbReference type="EC" id="5.6.2.4" evidence="15"/>
<dbReference type="Proteomes" id="UP000275137">
    <property type="component" value="Unassembled WGS sequence"/>
</dbReference>
<evidence type="ECO:0000256" key="6">
    <source>
        <dbReference type="ARBA" id="ARBA00022806"/>
    </source>
</evidence>
<keyword evidence="7 15" id="KW-0269">Exonuclease</keyword>
<comment type="cofactor">
    <cofactor evidence="15">
        <name>Mg(2+)</name>
        <dbReference type="ChEBI" id="CHEBI:18420"/>
    </cofactor>
    <text evidence="15">Binds 1 Mg(2+) ion per subunit.</text>
</comment>
<evidence type="ECO:0000256" key="16">
    <source>
        <dbReference type="PROSITE-ProRule" id="PRU00560"/>
    </source>
</evidence>
<evidence type="ECO:0000256" key="5">
    <source>
        <dbReference type="ARBA" id="ARBA00022801"/>
    </source>
</evidence>
<dbReference type="PANTHER" id="PTHR11070:SF23">
    <property type="entry name" value="RECBCD ENZYME SUBUNIT RECB"/>
    <property type="match status" value="1"/>
</dbReference>
<proteinExistence type="inferred from homology"/>
<dbReference type="GO" id="GO:0005829">
    <property type="term" value="C:cytosol"/>
    <property type="evidence" value="ECO:0007669"/>
    <property type="project" value="TreeGrafter"/>
</dbReference>
<evidence type="ECO:0000259" key="18">
    <source>
        <dbReference type="PROSITE" id="PS51217"/>
    </source>
</evidence>
<keyword evidence="1 15" id="KW-0540">Nuclease</keyword>
<dbReference type="InterPro" id="IPR011604">
    <property type="entry name" value="PDDEXK-like_dom_sf"/>
</dbReference>
<feature type="binding site" evidence="16">
    <location>
        <begin position="20"/>
        <end position="27"/>
    </location>
    <ligand>
        <name>ATP</name>
        <dbReference type="ChEBI" id="CHEBI:30616"/>
    </ligand>
</feature>
<dbReference type="Gene3D" id="1.10.486.10">
    <property type="entry name" value="PCRA, domain 4"/>
    <property type="match status" value="1"/>
</dbReference>
<gene>
    <name evidence="15 19" type="primary">recB</name>
    <name evidence="19" type="ORF">ED236_09445</name>
</gene>
<dbReference type="GO" id="GO:0005524">
    <property type="term" value="F:ATP binding"/>
    <property type="evidence" value="ECO:0007669"/>
    <property type="project" value="UniProtKB-UniRule"/>
</dbReference>
<dbReference type="InterPro" id="IPR011335">
    <property type="entry name" value="Restrct_endonuc-II-like"/>
</dbReference>
<dbReference type="GO" id="GO:0009338">
    <property type="term" value="C:exodeoxyribonuclease V complex"/>
    <property type="evidence" value="ECO:0007669"/>
    <property type="project" value="TreeGrafter"/>
</dbReference>
<feature type="binding site" evidence="15">
    <location>
        <position position="1130"/>
    </location>
    <ligand>
        <name>Mg(2+)</name>
        <dbReference type="ChEBI" id="CHEBI:18420"/>
    </ligand>
</feature>
<feature type="binding site" evidence="15">
    <location>
        <position position="1117"/>
    </location>
    <ligand>
        <name>Mg(2+)</name>
        <dbReference type="ChEBI" id="CHEBI:18420"/>
    </ligand>
</feature>
<dbReference type="HAMAP" id="MF_01485">
    <property type="entry name" value="RecB"/>
    <property type="match status" value="1"/>
</dbReference>
<dbReference type="InterPro" id="IPR014017">
    <property type="entry name" value="DNA_helicase_UvrD-like_C"/>
</dbReference>
<organism evidence="19 20">
    <name type="scientific">Pseudomethylobacillus aquaticus</name>
    <dbReference type="NCBI Taxonomy" id="2676064"/>
    <lineage>
        <taxon>Bacteria</taxon>
        <taxon>Pseudomonadati</taxon>
        <taxon>Pseudomonadota</taxon>
        <taxon>Betaproteobacteria</taxon>
        <taxon>Nitrosomonadales</taxon>
        <taxon>Methylophilaceae</taxon>
        <taxon>Pseudomethylobacillus</taxon>
    </lineage>
</organism>
<evidence type="ECO:0000256" key="10">
    <source>
        <dbReference type="ARBA" id="ARBA00023125"/>
    </source>
</evidence>
<keyword evidence="2 15" id="KW-0479">Metal-binding</keyword>
<comment type="similarity">
    <text evidence="15">Belongs to the helicase family. UvrD subfamily.</text>
</comment>
<evidence type="ECO:0000256" key="11">
    <source>
        <dbReference type="ARBA" id="ARBA00023204"/>
    </source>
</evidence>
<comment type="catalytic activity">
    <reaction evidence="15">
        <text>Exonucleolytic cleavage (in the presence of ATP) in either 5'- to 3'- or 3'- to 5'-direction to yield 5'-phosphooligonucleotides.</text>
        <dbReference type="EC" id="3.1.11.5"/>
    </reaction>
</comment>
<keyword evidence="8 15" id="KW-0067">ATP-binding</keyword>
<dbReference type="InterPro" id="IPR004586">
    <property type="entry name" value="RecB"/>
</dbReference>
<evidence type="ECO:0000256" key="9">
    <source>
        <dbReference type="ARBA" id="ARBA00022842"/>
    </source>
</evidence>
<dbReference type="GO" id="GO:0003677">
    <property type="term" value="F:DNA binding"/>
    <property type="evidence" value="ECO:0007669"/>
    <property type="project" value="UniProtKB-UniRule"/>
</dbReference>